<protein>
    <recommendedName>
        <fullName evidence="5">Ataxin-10 homolog</fullName>
    </recommendedName>
    <alternativeName>
        <fullName evidence="6">Copper transport protein 86</fullName>
    </alternativeName>
</protein>
<evidence type="ECO:0000259" key="8">
    <source>
        <dbReference type="Pfam" id="PF09759"/>
    </source>
</evidence>
<comment type="caution">
    <text evidence="9">The sequence shown here is derived from an EMBL/GenBank/DDBJ whole genome shotgun (WGS) entry which is preliminary data.</text>
</comment>
<dbReference type="SUPFAM" id="SSF48371">
    <property type="entry name" value="ARM repeat"/>
    <property type="match status" value="1"/>
</dbReference>
<dbReference type="Proteomes" id="UP000469890">
    <property type="component" value="Unassembled WGS sequence"/>
</dbReference>
<name>A0A8H4BDK4_MUCCL</name>
<evidence type="ECO:0000256" key="5">
    <source>
        <dbReference type="ARBA" id="ARBA00044801"/>
    </source>
</evidence>
<accession>A0A8H4BDK4</accession>
<keyword evidence="3" id="KW-0131">Cell cycle</keyword>
<dbReference type="InterPro" id="IPR051374">
    <property type="entry name" value="Ataxin-10/CTR86_families"/>
</dbReference>
<sequence>MRPLLDHLLSYKNGIEASDQLEAALEEAIKRTLQDNTFRVQLGASDDYWKLHNAAFLTLSQDTNEQCVINLIKLTRNVVAGEYENQKLAIQYGALYKIEELLAEKIASPSNNTTILQVCTQAICNMITNNATAIDFIWKVWMSNEKRGSVWSYMLSKSDATLIMSTLVLIVNCIRGSRERCDLLVSRKMGQDIIAAILGDIERLHGNEQDKNFELGYTVISELITFGHFNTLYQHVDDASDKNPVSDHQVILLKLLDSKIHAHQKEQTFPTFIQHEELEFLTVQLNLIGKEALRVIVQVKENASQLQPDQIANVYTAIVLLLQILNELFVLDEDHGQGAKSLLVNADALTLVTDMLGHLETLKTPAPTTTPATSQNEDTDPQAGFHFLKRECVRMMGTMCYKDKTMQDKIRQLGGIPLVLCQFKIDDSNPYLREYATVALRNIMENNPENQKLIEELKPEQVVETDELRQMGIVPELTHDGKLRIKRP</sequence>
<comment type="function">
    <text evidence="4">May play a role in the regulation of cytokinesis.</text>
</comment>
<evidence type="ECO:0000256" key="1">
    <source>
        <dbReference type="ARBA" id="ARBA00008384"/>
    </source>
</evidence>
<evidence type="ECO:0000256" key="4">
    <source>
        <dbReference type="ARBA" id="ARBA00044746"/>
    </source>
</evidence>
<gene>
    <name evidence="9" type="ORF">FB192DRAFT_1390959</name>
</gene>
<feature type="region of interest" description="Disordered" evidence="7">
    <location>
        <begin position="362"/>
        <end position="381"/>
    </location>
</feature>
<feature type="domain" description="Ataxin-10" evidence="8">
    <location>
        <begin position="388"/>
        <end position="486"/>
    </location>
</feature>
<evidence type="ECO:0000256" key="7">
    <source>
        <dbReference type="SAM" id="MobiDB-lite"/>
    </source>
</evidence>
<evidence type="ECO:0000256" key="2">
    <source>
        <dbReference type="ARBA" id="ARBA00022618"/>
    </source>
</evidence>
<organism evidence="9 10">
    <name type="scientific">Mucor circinelloides f. lusitanicus</name>
    <name type="common">Mucor racemosus var. lusitanicus</name>
    <dbReference type="NCBI Taxonomy" id="29924"/>
    <lineage>
        <taxon>Eukaryota</taxon>
        <taxon>Fungi</taxon>
        <taxon>Fungi incertae sedis</taxon>
        <taxon>Mucoromycota</taxon>
        <taxon>Mucoromycotina</taxon>
        <taxon>Mucoromycetes</taxon>
        <taxon>Mucorales</taxon>
        <taxon>Mucorineae</taxon>
        <taxon>Mucoraceae</taxon>
        <taxon>Mucor</taxon>
    </lineage>
</organism>
<dbReference type="GO" id="GO:0051301">
    <property type="term" value="P:cell division"/>
    <property type="evidence" value="ECO:0007669"/>
    <property type="project" value="UniProtKB-KW"/>
</dbReference>
<dbReference type="InterPro" id="IPR019156">
    <property type="entry name" value="Ataxin-10_domain"/>
</dbReference>
<evidence type="ECO:0000313" key="9">
    <source>
        <dbReference type="EMBL" id="KAF1800292.1"/>
    </source>
</evidence>
<dbReference type="PANTHER" id="PTHR13255">
    <property type="entry name" value="ATAXIN-10"/>
    <property type="match status" value="1"/>
</dbReference>
<evidence type="ECO:0000256" key="6">
    <source>
        <dbReference type="ARBA" id="ARBA00044805"/>
    </source>
</evidence>
<dbReference type="InterPro" id="IPR011989">
    <property type="entry name" value="ARM-like"/>
</dbReference>
<feature type="compositionally biased region" description="Low complexity" evidence="7">
    <location>
        <begin position="364"/>
        <end position="373"/>
    </location>
</feature>
<dbReference type="EMBL" id="JAAECE010000006">
    <property type="protein sequence ID" value="KAF1800292.1"/>
    <property type="molecule type" value="Genomic_DNA"/>
</dbReference>
<evidence type="ECO:0000313" key="10">
    <source>
        <dbReference type="Proteomes" id="UP000469890"/>
    </source>
</evidence>
<reference evidence="9 10" key="1">
    <citation type="submission" date="2019-09" db="EMBL/GenBank/DDBJ databases">
        <authorList>
            <consortium name="DOE Joint Genome Institute"/>
            <person name="Mondo S.J."/>
            <person name="Navarro-Mendoza M.I."/>
            <person name="Perez-Arques C."/>
            <person name="Panchal S."/>
            <person name="Nicolas F.E."/>
            <person name="Ganguly P."/>
            <person name="Pangilinan J."/>
            <person name="Grigoriev I."/>
            <person name="Heitman J."/>
            <person name="Sanya K."/>
            <person name="Garre V."/>
        </authorList>
    </citation>
    <scope>NUCLEOTIDE SEQUENCE [LARGE SCALE GENOMIC DNA]</scope>
    <source>
        <strain evidence="9 10">MU402</strain>
    </source>
</reference>
<dbReference type="PANTHER" id="PTHR13255:SF0">
    <property type="entry name" value="ATAXIN-10"/>
    <property type="match status" value="1"/>
</dbReference>
<evidence type="ECO:0000256" key="3">
    <source>
        <dbReference type="ARBA" id="ARBA00023306"/>
    </source>
</evidence>
<comment type="similarity">
    <text evidence="1">Belongs to the ataxin-10 family.</text>
</comment>
<dbReference type="GO" id="GO:0005829">
    <property type="term" value="C:cytosol"/>
    <property type="evidence" value="ECO:0007669"/>
    <property type="project" value="TreeGrafter"/>
</dbReference>
<keyword evidence="2" id="KW-0132">Cell division</keyword>
<dbReference type="InterPro" id="IPR016024">
    <property type="entry name" value="ARM-type_fold"/>
</dbReference>
<dbReference type="Gene3D" id="1.25.10.10">
    <property type="entry name" value="Leucine-rich Repeat Variant"/>
    <property type="match status" value="2"/>
</dbReference>
<dbReference type="AlphaFoldDB" id="A0A8H4BDK4"/>
<proteinExistence type="inferred from homology"/>
<dbReference type="Pfam" id="PF09759">
    <property type="entry name" value="Atx10homo_assoc"/>
    <property type="match status" value="1"/>
</dbReference>